<dbReference type="InterPro" id="IPR005025">
    <property type="entry name" value="FMN_Rdtase-like_dom"/>
</dbReference>
<dbReference type="NCBIfam" id="TIGR01755">
    <property type="entry name" value="flav_wrbA"/>
    <property type="match status" value="1"/>
</dbReference>
<gene>
    <name evidence="6" type="primary">wrbA</name>
    <name evidence="6" type="ordered locus">GNIT_1761</name>
</gene>
<keyword evidence="7" id="KW-1185">Reference proteome</keyword>
<reference evidence="6 7" key="1">
    <citation type="journal article" date="2011" name="J. Bacteriol.">
        <title>Complete genome sequence of seawater bacterium Glaciecola nitratireducens FR1064T.</title>
        <authorList>
            <person name="Bian F."/>
            <person name="Qin Q.L."/>
            <person name="Xie B.B."/>
            <person name="Shu Y.L."/>
            <person name="Zhang X.Y."/>
            <person name="Yu Y."/>
            <person name="Chen B."/>
            <person name="Chen X.L."/>
            <person name="Zhou B.C."/>
            <person name="Zhang Y.Z."/>
        </authorList>
    </citation>
    <scope>NUCLEOTIDE SEQUENCE [LARGE SCALE GENOMIC DNA]</scope>
    <source>
        <strain evidence="7">JCM 12485 / KCTC 12276 / FR1064</strain>
    </source>
</reference>
<evidence type="ECO:0000259" key="5">
    <source>
        <dbReference type="PROSITE" id="PS50902"/>
    </source>
</evidence>
<dbReference type="PROSITE" id="PS50902">
    <property type="entry name" value="FLAVODOXIN_LIKE"/>
    <property type="match status" value="1"/>
</dbReference>
<dbReference type="InterPro" id="IPR010089">
    <property type="entry name" value="Flavoprotein_WrbA-like"/>
</dbReference>
<evidence type="ECO:0000256" key="3">
    <source>
        <dbReference type="ARBA" id="ARBA00022630"/>
    </source>
</evidence>
<evidence type="ECO:0000256" key="2">
    <source>
        <dbReference type="ARBA" id="ARBA00006961"/>
    </source>
</evidence>
<comment type="cofactor">
    <cofactor evidence="1">
        <name>FMN</name>
        <dbReference type="ChEBI" id="CHEBI:58210"/>
    </cofactor>
</comment>
<dbReference type="NCBIfam" id="NF002999">
    <property type="entry name" value="PRK03767.1"/>
    <property type="match status" value="1"/>
</dbReference>
<keyword evidence="4" id="KW-0288">FMN</keyword>
<dbReference type="EMBL" id="CP003060">
    <property type="protein sequence ID" value="AEP29874.1"/>
    <property type="molecule type" value="Genomic_DNA"/>
</dbReference>
<evidence type="ECO:0000256" key="4">
    <source>
        <dbReference type="ARBA" id="ARBA00022643"/>
    </source>
</evidence>
<dbReference type="GO" id="GO:0016020">
    <property type="term" value="C:membrane"/>
    <property type="evidence" value="ECO:0007669"/>
    <property type="project" value="TreeGrafter"/>
</dbReference>
<dbReference type="FunFam" id="3.40.50.360:FF:000001">
    <property type="entry name" value="NAD(P)H dehydrogenase (Quinone) FQR1-like"/>
    <property type="match status" value="1"/>
</dbReference>
<dbReference type="PANTHER" id="PTHR30546:SF23">
    <property type="entry name" value="FLAVOPROTEIN-LIKE PROTEIN YCP4-RELATED"/>
    <property type="match status" value="1"/>
</dbReference>
<evidence type="ECO:0000256" key="1">
    <source>
        <dbReference type="ARBA" id="ARBA00001917"/>
    </source>
</evidence>
<feature type="domain" description="Flavodoxin-like" evidence="5">
    <location>
        <begin position="8"/>
        <end position="191"/>
    </location>
</feature>
<dbReference type="HOGENOM" id="CLU_051402_0_2_6"/>
<dbReference type="GO" id="GO:0010181">
    <property type="term" value="F:FMN binding"/>
    <property type="evidence" value="ECO:0007669"/>
    <property type="project" value="InterPro"/>
</dbReference>
<dbReference type="AlphaFoldDB" id="G4QGS9"/>
<keyword evidence="3" id="KW-0285">Flavoprotein</keyword>
<evidence type="ECO:0000313" key="7">
    <source>
        <dbReference type="Proteomes" id="UP000009282"/>
    </source>
</evidence>
<dbReference type="InterPro" id="IPR001226">
    <property type="entry name" value="Flavodoxin_CS"/>
</dbReference>
<sequence length="203" mass="21637">MNETSCQVLVLYYSKHGLTKKIAESIVKGLESEGVEALLRTVPEVSNNIDESALAVPKNGAPYVTLEELANCDGLALGSPTHFGNMSGAMKHFWDTTSGLWLKGSLIDKPACAFTSSSSLHGGQETTLISMMMPLIHHGMIFMGVPYSVAELHKTTTGGTPYGASAVAADKKTKLSHEEEEIAISQGKRLATIAKQLKTNSGK</sequence>
<dbReference type="KEGG" id="gni:GNIT_1761"/>
<dbReference type="Proteomes" id="UP000009282">
    <property type="component" value="Chromosome"/>
</dbReference>
<dbReference type="SUPFAM" id="SSF52218">
    <property type="entry name" value="Flavoproteins"/>
    <property type="match status" value="1"/>
</dbReference>
<dbReference type="OrthoDB" id="9801479at2"/>
<organism evidence="6 7">
    <name type="scientific">Glaciecola nitratireducens (strain JCM 12485 / KCTC 12276 / FR1064)</name>
    <dbReference type="NCBI Taxonomy" id="1085623"/>
    <lineage>
        <taxon>Bacteria</taxon>
        <taxon>Pseudomonadati</taxon>
        <taxon>Pseudomonadota</taxon>
        <taxon>Gammaproteobacteria</taxon>
        <taxon>Alteromonadales</taxon>
        <taxon>Alteromonadaceae</taxon>
        <taxon>Brumicola</taxon>
    </lineage>
</organism>
<protein>
    <submittedName>
        <fullName evidence="6">Flavodoxin/nitric oxide synthase</fullName>
    </submittedName>
</protein>
<accession>G4QGS9</accession>
<dbReference type="STRING" id="1085623.GNIT_1761"/>
<dbReference type="Pfam" id="PF03358">
    <property type="entry name" value="FMN_red"/>
    <property type="match status" value="1"/>
</dbReference>
<proteinExistence type="inferred from homology"/>
<comment type="similarity">
    <text evidence="2">Belongs to the WrbA family.</text>
</comment>
<dbReference type="InterPro" id="IPR029039">
    <property type="entry name" value="Flavoprotein-like_sf"/>
</dbReference>
<name>G4QGS9_GLANF</name>
<dbReference type="eggNOG" id="COG0655">
    <property type="taxonomic scope" value="Bacteria"/>
</dbReference>
<dbReference type="RefSeq" id="WP_014108748.1">
    <property type="nucleotide sequence ID" value="NC_016041.1"/>
</dbReference>
<dbReference type="PROSITE" id="PS00201">
    <property type="entry name" value="FLAVODOXIN"/>
    <property type="match status" value="1"/>
</dbReference>
<dbReference type="GO" id="GO:0003955">
    <property type="term" value="F:NAD(P)H dehydrogenase (quinone) activity"/>
    <property type="evidence" value="ECO:0007669"/>
    <property type="project" value="InterPro"/>
</dbReference>
<dbReference type="GO" id="GO:0009055">
    <property type="term" value="F:electron transfer activity"/>
    <property type="evidence" value="ECO:0007669"/>
    <property type="project" value="InterPro"/>
</dbReference>
<dbReference type="Gene3D" id="3.40.50.360">
    <property type="match status" value="1"/>
</dbReference>
<dbReference type="InterPro" id="IPR008254">
    <property type="entry name" value="Flavodoxin/NO_synth"/>
</dbReference>
<dbReference type="PANTHER" id="PTHR30546">
    <property type="entry name" value="FLAVODOXIN-RELATED PROTEIN WRBA-RELATED"/>
    <property type="match status" value="1"/>
</dbReference>
<evidence type="ECO:0000313" key="6">
    <source>
        <dbReference type="EMBL" id="AEP29874.1"/>
    </source>
</evidence>